<reference evidence="2 3" key="1">
    <citation type="submission" date="2014-02" db="EMBL/GenBank/DDBJ databases">
        <title>Single nucleus genome sequencing reveals high similarity among nuclei of an endomycorrhizal fungus.</title>
        <authorList>
            <person name="Lin K."/>
            <person name="Geurts R."/>
            <person name="Zhang Z."/>
            <person name="Limpens E."/>
            <person name="Saunders D.G."/>
            <person name="Mu D."/>
            <person name="Pang E."/>
            <person name="Cao H."/>
            <person name="Cha H."/>
            <person name="Lin T."/>
            <person name="Zhou Q."/>
            <person name="Shang Y."/>
            <person name="Li Y."/>
            <person name="Ivanov S."/>
            <person name="Sharma T."/>
            <person name="Velzen R.V."/>
            <person name="Ruijter N.D."/>
            <person name="Aanen D.K."/>
            <person name="Win J."/>
            <person name="Kamoun S."/>
            <person name="Bisseling T."/>
            <person name="Huang S."/>
        </authorList>
    </citation>
    <scope>NUCLEOTIDE SEQUENCE [LARGE SCALE GENOMIC DNA]</scope>
    <source>
        <strain evidence="3">DAOM197198w</strain>
    </source>
</reference>
<dbReference type="OrthoDB" id="10283333at2759"/>
<dbReference type="EMBL" id="JEMT01029099">
    <property type="protein sequence ID" value="EXX53074.1"/>
    <property type="molecule type" value="Genomic_DNA"/>
</dbReference>
<dbReference type="HOGENOM" id="CLU_029645_0_0_1"/>
<dbReference type="Proteomes" id="UP000022910">
    <property type="component" value="Unassembled WGS sequence"/>
</dbReference>
<feature type="region of interest" description="Disordered" evidence="1">
    <location>
        <begin position="495"/>
        <end position="524"/>
    </location>
</feature>
<organism evidence="2 3">
    <name type="scientific">Rhizophagus irregularis (strain DAOM 197198w)</name>
    <name type="common">Glomus intraradices</name>
    <dbReference type="NCBI Taxonomy" id="1432141"/>
    <lineage>
        <taxon>Eukaryota</taxon>
        <taxon>Fungi</taxon>
        <taxon>Fungi incertae sedis</taxon>
        <taxon>Mucoromycota</taxon>
        <taxon>Glomeromycotina</taxon>
        <taxon>Glomeromycetes</taxon>
        <taxon>Glomerales</taxon>
        <taxon>Glomeraceae</taxon>
        <taxon>Rhizophagus</taxon>
    </lineage>
</organism>
<evidence type="ECO:0000256" key="1">
    <source>
        <dbReference type="SAM" id="MobiDB-lite"/>
    </source>
</evidence>
<comment type="caution">
    <text evidence="2">The sequence shown here is derived from an EMBL/GenBank/DDBJ whole genome shotgun (WGS) entry which is preliminary data.</text>
</comment>
<gene>
    <name evidence="2" type="ORF">RirG_247370</name>
</gene>
<name>A0A015JDP0_RHIIW</name>
<keyword evidence="3" id="KW-1185">Reference proteome</keyword>
<sequence>MKNADPSKRLLNGTTIFNLAVIDNIDFKERSFQFGNIYDATRGTSHATLRMVFQFTLPEIINEKPEPLRELNSNIQLFGMSQVIHETIWKFNKVFEDLLAFRLNEKGELEYNKNFDFTAVDLEISKQINFGCKLPPPNVVILEPSGSPNDNNEILRATEMYKKDFLLNENDFLDICADEAIFRRLIKCRNKSENIRPILGQWHTSKDMMSALLILFSSYGIYDLTTALGVKFLDKLAAVVDYRSTRRVLELIWTAVEVLSGPENERICLRIWYLYYEWFSIWKIHLTGIRCGNYELQRFRLAAFAPLFPAAGKNNYTTSVIHFLSILEKYPQLEQKLHHCASINLAREGHYPAYDEALETHGVAYIKQNITGNSCNQENLELQIRATQEERERIDTLLNEFLDTHTYYRKDHNTNNRIDPLWKLSHDLLEAFKMDNAIDHDLFKKNSPPQLNQEGLMKINQAYEDGLGRIKKIYRQEVIKIEAINTKGRRKLSVMKTKVSDLSKNKKSRKKNAPTIPEGDNEGSSQLARVLQTIQFNEQDSQSVLKDKNINPKRKCIELPENQENVESQPPLKRQRVVTTEEEKEILKCLLQKKIMPSENEINEVLTKLPQSWNIQCIKRYWSNNRCKEN</sequence>
<proteinExistence type="predicted"/>
<evidence type="ECO:0000313" key="3">
    <source>
        <dbReference type="Proteomes" id="UP000022910"/>
    </source>
</evidence>
<protein>
    <submittedName>
        <fullName evidence="2">Uncharacterized protein</fullName>
    </submittedName>
</protein>
<dbReference type="AlphaFoldDB" id="A0A015JDP0"/>
<accession>A0A015JDP0</accession>
<evidence type="ECO:0000313" key="2">
    <source>
        <dbReference type="EMBL" id="EXX53074.1"/>
    </source>
</evidence>